<accession>A0A1X6X297</accession>
<gene>
    <name evidence="1" type="ORF">FM110_08800</name>
</gene>
<evidence type="ECO:0000313" key="2">
    <source>
        <dbReference type="Proteomes" id="UP000195981"/>
    </source>
</evidence>
<dbReference type="AlphaFoldDB" id="A0A1X6X297"/>
<proteinExistence type="predicted"/>
<organism evidence="1 2">
    <name type="scientific">Brachybacterium nesterenkovii</name>
    <dbReference type="NCBI Taxonomy" id="47847"/>
    <lineage>
        <taxon>Bacteria</taxon>
        <taxon>Bacillati</taxon>
        <taxon>Actinomycetota</taxon>
        <taxon>Actinomycetes</taxon>
        <taxon>Micrococcales</taxon>
        <taxon>Dermabacteraceae</taxon>
        <taxon>Brachybacterium</taxon>
    </lineage>
</organism>
<dbReference type="Proteomes" id="UP000195981">
    <property type="component" value="Unassembled WGS sequence"/>
</dbReference>
<sequence>MLDVCGDVNTYDVHGSDDVQAVELALTLLRTLELNEGLQLAAQ</sequence>
<reference evidence="1 2" key="1">
    <citation type="submission" date="2017-02" db="EMBL/GenBank/DDBJ databases">
        <authorList>
            <person name="Peterson S.W."/>
        </authorList>
    </citation>
    <scope>NUCLEOTIDE SEQUENCE [LARGE SCALE GENOMIC DNA]</scope>
    <source>
        <strain evidence="1 2">CIP104813</strain>
    </source>
</reference>
<dbReference type="EMBL" id="FWFG01000072">
    <property type="protein sequence ID" value="SLM92748.1"/>
    <property type="molecule type" value="Genomic_DNA"/>
</dbReference>
<keyword evidence="2" id="KW-1185">Reference proteome</keyword>
<name>A0A1X6X297_9MICO</name>
<protein>
    <submittedName>
        <fullName evidence="1">Uncharacterized protein</fullName>
    </submittedName>
</protein>
<evidence type="ECO:0000313" key="1">
    <source>
        <dbReference type="EMBL" id="SLM92748.1"/>
    </source>
</evidence>